<dbReference type="PANTHER" id="PTHR33337:SF40">
    <property type="entry name" value="CENP-V_GFA DOMAIN-CONTAINING PROTEIN-RELATED"/>
    <property type="match status" value="1"/>
</dbReference>
<proteinExistence type="inferred from homology"/>
<evidence type="ECO:0000313" key="6">
    <source>
        <dbReference type="EMBL" id="MDA5398105.1"/>
    </source>
</evidence>
<keyword evidence="2" id="KW-0479">Metal-binding</keyword>
<comment type="similarity">
    <text evidence="1">Belongs to the Gfa family.</text>
</comment>
<dbReference type="RefSeq" id="WP_267989544.1">
    <property type="nucleotide sequence ID" value="NZ_JAPJZI010000001.1"/>
</dbReference>
<dbReference type="GO" id="GO:0016846">
    <property type="term" value="F:carbon-sulfur lyase activity"/>
    <property type="evidence" value="ECO:0007669"/>
    <property type="project" value="InterPro"/>
</dbReference>
<dbReference type="Proteomes" id="UP001151234">
    <property type="component" value="Unassembled WGS sequence"/>
</dbReference>
<organism evidence="6 7">
    <name type="scientific">Hoeflea prorocentri</name>
    <dbReference type="NCBI Taxonomy" id="1922333"/>
    <lineage>
        <taxon>Bacteria</taxon>
        <taxon>Pseudomonadati</taxon>
        <taxon>Pseudomonadota</taxon>
        <taxon>Alphaproteobacteria</taxon>
        <taxon>Hyphomicrobiales</taxon>
        <taxon>Rhizobiaceae</taxon>
        <taxon>Hoeflea</taxon>
    </lineage>
</organism>
<dbReference type="PANTHER" id="PTHR33337">
    <property type="entry name" value="GFA DOMAIN-CONTAINING PROTEIN"/>
    <property type="match status" value="1"/>
</dbReference>
<dbReference type="InterPro" id="IPR006913">
    <property type="entry name" value="CENP-V/GFA"/>
</dbReference>
<dbReference type="PROSITE" id="PS51891">
    <property type="entry name" value="CENP_V_GFA"/>
    <property type="match status" value="1"/>
</dbReference>
<name>A0A9X3UG96_9HYPH</name>
<evidence type="ECO:0000256" key="2">
    <source>
        <dbReference type="ARBA" id="ARBA00022723"/>
    </source>
</evidence>
<feature type="domain" description="CENP-V/GFA" evidence="5">
    <location>
        <begin position="5"/>
        <end position="119"/>
    </location>
</feature>
<keyword evidence="4" id="KW-0456">Lyase</keyword>
<evidence type="ECO:0000256" key="1">
    <source>
        <dbReference type="ARBA" id="ARBA00005495"/>
    </source>
</evidence>
<sequence>MAKAYKGSCLCGGVHFTAEGPLRGVVACHCKQCRKQSGHYFAATNVADERLSITGFQNLAWYHASDDAKRGFCKVCGSTLFWKHKDDPFTSVLAGCLDGDTGLSLEKHIFCADKGDYYEIADGLPQFPQGG</sequence>
<dbReference type="Gene3D" id="3.90.1590.10">
    <property type="entry name" value="glutathione-dependent formaldehyde- activating enzyme (gfa)"/>
    <property type="match status" value="1"/>
</dbReference>
<dbReference type="SUPFAM" id="SSF51316">
    <property type="entry name" value="Mss4-like"/>
    <property type="match status" value="1"/>
</dbReference>
<evidence type="ECO:0000313" key="7">
    <source>
        <dbReference type="Proteomes" id="UP001151234"/>
    </source>
</evidence>
<evidence type="ECO:0000256" key="3">
    <source>
        <dbReference type="ARBA" id="ARBA00022833"/>
    </source>
</evidence>
<dbReference type="InterPro" id="IPR011057">
    <property type="entry name" value="Mss4-like_sf"/>
</dbReference>
<accession>A0A9X3UG96</accession>
<evidence type="ECO:0000256" key="4">
    <source>
        <dbReference type="ARBA" id="ARBA00023239"/>
    </source>
</evidence>
<gene>
    <name evidence="6" type="ORF">OQ273_05915</name>
</gene>
<dbReference type="EMBL" id="JAPJZI010000001">
    <property type="protein sequence ID" value="MDA5398105.1"/>
    <property type="molecule type" value="Genomic_DNA"/>
</dbReference>
<evidence type="ECO:0000259" key="5">
    <source>
        <dbReference type="PROSITE" id="PS51891"/>
    </source>
</evidence>
<reference evidence="6" key="1">
    <citation type="submission" date="2022-11" db="EMBL/GenBank/DDBJ databases">
        <title>Draft genome sequence of Hoeflea poritis E7-10 and Hoeflea prorocentri PM5-8, separated from scleractinian coral Porites lutea and marine dinoflagellate.</title>
        <authorList>
            <person name="Zhang G."/>
            <person name="Wei Q."/>
            <person name="Cai L."/>
        </authorList>
    </citation>
    <scope>NUCLEOTIDE SEQUENCE</scope>
    <source>
        <strain evidence="6">PM5-8</strain>
    </source>
</reference>
<protein>
    <submittedName>
        <fullName evidence="6">GFA family protein</fullName>
    </submittedName>
</protein>
<comment type="caution">
    <text evidence="6">The sequence shown here is derived from an EMBL/GenBank/DDBJ whole genome shotgun (WGS) entry which is preliminary data.</text>
</comment>
<dbReference type="AlphaFoldDB" id="A0A9X3UG96"/>
<dbReference type="Pfam" id="PF04828">
    <property type="entry name" value="GFA"/>
    <property type="match status" value="1"/>
</dbReference>
<keyword evidence="3" id="KW-0862">Zinc</keyword>
<keyword evidence="7" id="KW-1185">Reference proteome</keyword>
<dbReference type="GO" id="GO:0046872">
    <property type="term" value="F:metal ion binding"/>
    <property type="evidence" value="ECO:0007669"/>
    <property type="project" value="UniProtKB-KW"/>
</dbReference>